<dbReference type="Ensembl" id="ENSSCAT00000010350.1">
    <property type="protein sequence ID" value="ENSSCAP00000009174.1"/>
    <property type="gene ID" value="ENSSCAG00000006997.1"/>
</dbReference>
<dbReference type="InterPro" id="IPR006887">
    <property type="entry name" value="P4R3-like_central_dom"/>
</dbReference>
<evidence type="ECO:0000313" key="2">
    <source>
        <dbReference type="Ensembl" id="ENSSCAP00000009174.1"/>
    </source>
</evidence>
<dbReference type="PANTHER" id="PTHR23318:SF18">
    <property type="entry name" value="SERINE_THREONINE-PROTEIN PHOSPHATASE 4 REGULATORY SUBUNIT 3B"/>
    <property type="match status" value="1"/>
</dbReference>
<feature type="domain" description="Serine/threonine-protein phosphatase 4 regulatory subunit 3-like central" evidence="1">
    <location>
        <begin position="47"/>
        <end position="255"/>
    </location>
</feature>
<feature type="domain" description="Serine/threonine-protein phosphatase 4 regulatory subunit 3-like central" evidence="1">
    <location>
        <begin position="277"/>
        <end position="461"/>
    </location>
</feature>
<dbReference type="InterPro" id="IPR051137">
    <property type="entry name" value="PP4R3-like"/>
</dbReference>
<sequence length="612" mass="69166">MAFSTEHDLHWKFTPHLLQPPEEQQEEMAAIGPGINLPPCKTHRLVEVAELVASALSSVSHREKLALALKKEGHIPKLLKLFQICEELQLRWALQHLLAIVQGILWLNQAALLEVMLSQECLMDVVRCLKYGPSLAQPKWKQQLLQKTTKPKELLPIQDPELQQNFHQATGLGEGSLSSLTSFISCNKEEIFHVCVPFWFLAQLADGATGAHQQWELVNFLKDFCAFSLMFHQKGEAFLQSWAKLGLLPALEILLVRLTLSGIFAGYRPHPCAHAMMLCHHAAAFGRANQVMELLQTLLDPEKHLATAEDIFLFFFFSLLLIEGITFPVDDYQTAQLLVLILELLSFCVMWRKEHMRGCILQWYLLRRLVLLINSQHTFLALSALHFLRKIIGLKDELYTHSITQGNLLAPLVQALLDSAAASNLLHWAVLELFEFLRLEDCKSLVAHVIENFYPVLECILCADIPGKRKYERDKHEQSRVCTGRPQSLCWEPDRDCPMTGLLLAFLFARGGWHWPWLPFWSKTSRMRGKPPLPFLAAPWSRAALAQGVPCSSQKALSFPRAASCSVPAREDSACLGLSQQLLSLTERTQAPMELDCLPKWAPLPPNSGSHC</sequence>
<reference evidence="2" key="1">
    <citation type="submission" date="2025-08" db="UniProtKB">
        <authorList>
            <consortium name="Ensembl"/>
        </authorList>
    </citation>
    <scope>IDENTIFICATION</scope>
</reference>
<protein>
    <recommendedName>
        <fullName evidence="1">Serine/threonine-protein phosphatase 4 regulatory subunit 3-like central domain-containing protein</fullName>
    </recommendedName>
</protein>
<dbReference type="Proteomes" id="UP000694409">
    <property type="component" value="Unassembled WGS sequence"/>
</dbReference>
<evidence type="ECO:0000313" key="3">
    <source>
        <dbReference type="Proteomes" id="UP000694409"/>
    </source>
</evidence>
<organism evidence="2 3">
    <name type="scientific">Serinus canaria</name>
    <name type="common">Island canary</name>
    <name type="synonym">Fringilla canaria</name>
    <dbReference type="NCBI Taxonomy" id="9135"/>
    <lineage>
        <taxon>Eukaryota</taxon>
        <taxon>Metazoa</taxon>
        <taxon>Chordata</taxon>
        <taxon>Craniata</taxon>
        <taxon>Vertebrata</taxon>
        <taxon>Euteleostomi</taxon>
        <taxon>Archelosauria</taxon>
        <taxon>Archosauria</taxon>
        <taxon>Dinosauria</taxon>
        <taxon>Saurischia</taxon>
        <taxon>Theropoda</taxon>
        <taxon>Coelurosauria</taxon>
        <taxon>Aves</taxon>
        <taxon>Neognathae</taxon>
        <taxon>Neoaves</taxon>
        <taxon>Telluraves</taxon>
        <taxon>Australaves</taxon>
        <taxon>Passeriformes</taxon>
        <taxon>Passeroidea</taxon>
        <taxon>Fringillidae</taxon>
        <taxon>Carduelinae</taxon>
        <taxon>Serinus</taxon>
    </lineage>
</organism>
<dbReference type="GO" id="GO:0030289">
    <property type="term" value="C:protein phosphatase 4 complex"/>
    <property type="evidence" value="ECO:0007669"/>
    <property type="project" value="TreeGrafter"/>
</dbReference>
<dbReference type="GO" id="GO:0072542">
    <property type="term" value="F:protein phosphatase activator activity"/>
    <property type="evidence" value="ECO:0007669"/>
    <property type="project" value="TreeGrafter"/>
</dbReference>
<dbReference type="Pfam" id="PF04802">
    <property type="entry name" value="PP4R3"/>
    <property type="match status" value="2"/>
</dbReference>
<proteinExistence type="predicted"/>
<dbReference type="GeneTree" id="ENSGT00390000018199"/>
<accession>A0A8C9MUJ2</accession>
<dbReference type="PANTHER" id="PTHR23318">
    <property type="entry name" value="ATP SYNTHASE GAMMA-RELATED"/>
    <property type="match status" value="1"/>
</dbReference>
<dbReference type="GO" id="GO:0005654">
    <property type="term" value="C:nucleoplasm"/>
    <property type="evidence" value="ECO:0007669"/>
    <property type="project" value="TreeGrafter"/>
</dbReference>
<dbReference type="GO" id="GO:0006974">
    <property type="term" value="P:DNA damage response"/>
    <property type="evidence" value="ECO:0007669"/>
    <property type="project" value="TreeGrafter"/>
</dbReference>
<name>A0A8C9MUJ2_SERCA</name>
<keyword evidence="3" id="KW-1185">Reference proteome</keyword>
<reference evidence="2" key="2">
    <citation type="submission" date="2025-09" db="UniProtKB">
        <authorList>
            <consortium name="Ensembl"/>
        </authorList>
    </citation>
    <scope>IDENTIFICATION</scope>
</reference>
<dbReference type="AlphaFoldDB" id="A0A8C9MUJ2"/>
<evidence type="ECO:0000259" key="1">
    <source>
        <dbReference type="Pfam" id="PF04802"/>
    </source>
</evidence>